<reference evidence="4" key="1">
    <citation type="submission" date="2022-03" db="EMBL/GenBank/DDBJ databases">
        <title>Draft genome sequence of Aduncisulcus paluster, a free-living microaerophilic Fornicata.</title>
        <authorList>
            <person name="Yuyama I."/>
            <person name="Kume K."/>
            <person name="Tamura T."/>
            <person name="Inagaki Y."/>
            <person name="Hashimoto T."/>
        </authorList>
    </citation>
    <scope>NUCLEOTIDE SEQUENCE</scope>
    <source>
        <strain evidence="4">NY0171</strain>
    </source>
</reference>
<feature type="region of interest" description="Disordered" evidence="2">
    <location>
        <begin position="699"/>
        <end position="799"/>
    </location>
</feature>
<name>A0ABQ5KY06_9EUKA</name>
<dbReference type="PANTHER" id="PTHR22932:SF1">
    <property type="entry name" value="CO-CHAPERONE PROTEIN DAF-41"/>
    <property type="match status" value="1"/>
</dbReference>
<comment type="similarity">
    <text evidence="1">Belongs to the p23/wos2 family.</text>
</comment>
<dbReference type="InterPro" id="IPR008978">
    <property type="entry name" value="HSP20-like_chaperone"/>
</dbReference>
<evidence type="ECO:0000259" key="3">
    <source>
        <dbReference type="PROSITE" id="PS51203"/>
    </source>
</evidence>
<organism evidence="4 5">
    <name type="scientific">Aduncisulcus paluster</name>
    <dbReference type="NCBI Taxonomy" id="2918883"/>
    <lineage>
        <taxon>Eukaryota</taxon>
        <taxon>Metamonada</taxon>
        <taxon>Carpediemonas-like organisms</taxon>
        <taxon>Aduncisulcus</taxon>
    </lineage>
</organism>
<feature type="region of interest" description="Disordered" evidence="2">
    <location>
        <begin position="206"/>
        <end position="244"/>
    </location>
</feature>
<feature type="region of interest" description="Disordered" evidence="2">
    <location>
        <begin position="866"/>
        <end position="907"/>
    </location>
</feature>
<dbReference type="InterPro" id="IPR007052">
    <property type="entry name" value="CS_dom"/>
</dbReference>
<sequence>MVSPNVFWAQHLSDVTLEVVEKKMKFTGKSGEKEYSFELELYADVDMEKSGKKVLGRCVEIKLIKAEEKWWPRLTATRFKAPWLKIDWNKWVDEDEEHPKKDDFGAGYEGLGGMPGMPGMGGMPGGMPNMADMMGGMGGMGGAGMPNMADMMGGMGGMPGMGGAGMPSMEELMKQMGGADGMPNMEELAKMAELGKEDDGAIEGLEEEEADLTDEAKKRLEDMDKKDVSKSNSDLLDHYEEEEDSYEYEEVEEESESKEMIPHQPLFDESGIAPSKIDIKRQTSAMRRLTPFFPKSKRTVSSTSVAPLHSFSSSPSSFKRGKLRKSDKPQHRPSTSGHLPRVGVSSNGIPSSPIPRSITQRQTSAMRRLTPFFPKSKRTVSSTSVAPLHSFSSSPSSFKRGKLRKSDKPQHRPSTSGHLPRVGVSSNGIPSSPIPRSITQRSSRSRGSVNLLKHSQHDLVASPSTPPHRRASTGLIPSSPPSAHPAHPSYYPTLSPTQRKQVQKQSKTLAEHGGLSDRVFDTIRSVVLDYDPLADDPEVVYAKKGTTGEIAARIHAEMRLREPDRESSEWVQGNLKWNHVREDLDKNKPVERVSSSMSTISSRSGHRHPRPKKHDSDEGDEVFFFGPVLSPTKKEGIKENGNDILLSREKPPRSSVFSEDVSERILRKSYLKQKRLEEEEALKAGGKEALEELRRKRKEEIKAQSVAETSASGKKIRRKRVKKVIKKHKDGTIVEKTTLPPSSSSPLGDPLDTSLPHPMIPASIDDMPNRMLPSAHPPSSGQTSRAGTGNGASSAASNPQNTYGYYSGRLSGNVSSVAAELAANTSVLMSRTGSRGSDIAQAGYITHTPIHKPKIKRGLRGLSRIPLLHTPTPARPPAPTPSKTSGKVDDPPEKKEPRDGEEIVPSTAMTISSTLNHHRHEEEDVDRSAIAPVNSDTPNIMTGDDVTVVQGYGKLLRESLTEPRADPMKTEFGTPPISKQVKQAHLKVVETDYSFGPALSSPKRSKKRLTLLDRVERELQRK</sequence>
<feature type="compositionally biased region" description="Basic and acidic residues" evidence="2">
    <location>
        <begin position="886"/>
        <end position="901"/>
    </location>
</feature>
<feature type="compositionally biased region" description="Basic residues" evidence="2">
    <location>
        <begin position="604"/>
        <end position="613"/>
    </location>
</feature>
<evidence type="ECO:0000256" key="2">
    <source>
        <dbReference type="SAM" id="MobiDB-lite"/>
    </source>
</evidence>
<dbReference type="PROSITE" id="PS51203">
    <property type="entry name" value="CS"/>
    <property type="match status" value="1"/>
</dbReference>
<feature type="domain" description="CS" evidence="3">
    <location>
        <begin position="1"/>
        <end position="75"/>
    </location>
</feature>
<feature type="compositionally biased region" description="Low complexity" evidence="2">
    <location>
        <begin position="737"/>
        <end position="756"/>
    </location>
</feature>
<feature type="region of interest" description="Disordered" evidence="2">
    <location>
        <begin position="292"/>
        <end position="510"/>
    </location>
</feature>
<evidence type="ECO:0000256" key="1">
    <source>
        <dbReference type="ARBA" id="ARBA00025733"/>
    </source>
</evidence>
<accession>A0ABQ5KY06</accession>
<dbReference type="EMBL" id="BQXS01011333">
    <property type="protein sequence ID" value="GKT36916.1"/>
    <property type="molecule type" value="Genomic_DNA"/>
</dbReference>
<proteinExistence type="inferred from homology"/>
<evidence type="ECO:0000313" key="5">
    <source>
        <dbReference type="Proteomes" id="UP001057375"/>
    </source>
</evidence>
<evidence type="ECO:0000313" key="4">
    <source>
        <dbReference type="EMBL" id="GKT36916.1"/>
    </source>
</evidence>
<dbReference type="CDD" id="cd06465">
    <property type="entry name" value="p23_hB-ind1_like"/>
    <property type="match status" value="1"/>
</dbReference>
<feature type="compositionally biased region" description="Low complexity" evidence="2">
    <location>
        <begin position="594"/>
        <end position="603"/>
    </location>
</feature>
<protein>
    <recommendedName>
        <fullName evidence="3">CS domain-containing protein</fullName>
    </recommendedName>
</protein>
<dbReference type="InterPro" id="IPR045250">
    <property type="entry name" value="p23-like"/>
</dbReference>
<dbReference type="PANTHER" id="PTHR22932">
    <property type="entry name" value="TELOMERASE-BINDING PROTEIN P23 HSP90 CO-CHAPERONE"/>
    <property type="match status" value="1"/>
</dbReference>
<comment type="caution">
    <text evidence="4">The sequence shown here is derived from an EMBL/GenBank/DDBJ whole genome shotgun (WGS) entry which is preliminary data.</text>
</comment>
<feature type="compositionally biased region" description="Low complexity" evidence="2">
    <location>
        <begin position="783"/>
        <end position="798"/>
    </location>
</feature>
<feature type="compositionally biased region" description="Basic and acidic residues" evidence="2">
    <location>
        <begin position="214"/>
        <end position="229"/>
    </location>
</feature>
<keyword evidence="5" id="KW-1185">Reference proteome</keyword>
<feature type="compositionally biased region" description="Polar residues" evidence="2">
    <location>
        <begin position="494"/>
        <end position="508"/>
    </location>
</feature>
<dbReference type="Proteomes" id="UP001057375">
    <property type="component" value="Unassembled WGS sequence"/>
</dbReference>
<gene>
    <name evidence="4" type="ORF">ADUPG1_009797</name>
</gene>
<feature type="compositionally biased region" description="Basic residues" evidence="2">
    <location>
        <begin position="714"/>
        <end position="729"/>
    </location>
</feature>
<dbReference type="Gene3D" id="2.60.40.790">
    <property type="match status" value="1"/>
</dbReference>
<feature type="compositionally biased region" description="Polar residues" evidence="2">
    <location>
        <begin position="437"/>
        <end position="448"/>
    </location>
</feature>
<dbReference type="SUPFAM" id="SSF49764">
    <property type="entry name" value="HSP20-like chaperones"/>
    <property type="match status" value="1"/>
</dbReference>
<feature type="region of interest" description="Disordered" evidence="2">
    <location>
        <begin position="586"/>
        <end position="621"/>
    </location>
</feature>